<keyword evidence="3" id="KW-0175">Coiled coil</keyword>
<dbReference type="PANTHER" id="PTHR43475:SF3">
    <property type="entry name" value="TRANSLATION INITIATION FACTOR EIF-2B SUBUNIT FAMILY PROTEIN (AFU_ORTHOLOGUE AFUA_2G14290)"/>
    <property type="match status" value="1"/>
</dbReference>
<feature type="coiled-coil region" evidence="3">
    <location>
        <begin position="254"/>
        <end position="281"/>
    </location>
</feature>
<evidence type="ECO:0000256" key="3">
    <source>
        <dbReference type="SAM" id="Coils"/>
    </source>
</evidence>
<evidence type="ECO:0000313" key="6">
    <source>
        <dbReference type="Proteomes" id="UP000777438"/>
    </source>
</evidence>
<feature type="domain" description="Nudix hydrolase" evidence="4">
    <location>
        <begin position="6"/>
        <end position="155"/>
    </location>
</feature>
<evidence type="ECO:0000259" key="4">
    <source>
        <dbReference type="PROSITE" id="PS51462"/>
    </source>
</evidence>
<dbReference type="InterPro" id="IPR000086">
    <property type="entry name" value="NUDIX_hydrolase_dom"/>
</dbReference>
<dbReference type="PANTHER" id="PTHR43475">
    <property type="entry name" value="METHYLTHIORIBOSE-1-PHOSPHATE ISOMERASE"/>
    <property type="match status" value="1"/>
</dbReference>
<dbReference type="Gene3D" id="3.90.79.10">
    <property type="entry name" value="Nucleoside Triphosphate Pyrophosphohydrolase"/>
    <property type="match status" value="1"/>
</dbReference>
<dbReference type="EMBL" id="JAGPYM010000026">
    <property type="protein sequence ID" value="KAH6880503.1"/>
    <property type="molecule type" value="Genomic_DNA"/>
</dbReference>
<evidence type="ECO:0000313" key="5">
    <source>
        <dbReference type="EMBL" id="KAH6880503.1"/>
    </source>
</evidence>
<dbReference type="InterPro" id="IPR037171">
    <property type="entry name" value="NagB/RpiA_transferase-like"/>
</dbReference>
<evidence type="ECO:0000256" key="1">
    <source>
        <dbReference type="ARBA" id="ARBA00007251"/>
    </source>
</evidence>
<keyword evidence="6" id="KW-1185">Reference proteome</keyword>
<dbReference type="GO" id="GO:0046523">
    <property type="term" value="F:S-methyl-5-thioribose-1-phosphate isomerase activity"/>
    <property type="evidence" value="ECO:0007669"/>
    <property type="project" value="TreeGrafter"/>
</dbReference>
<comment type="caution">
    <text evidence="5">The sequence shown here is derived from an EMBL/GenBank/DDBJ whole genome shotgun (WGS) entry which is preliminary data.</text>
</comment>
<dbReference type="SUPFAM" id="SSF55811">
    <property type="entry name" value="Nudix"/>
    <property type="match status" value="1"/>
</dbReference>
<dbReference type="Proteomes" id="UP000777438">
    <property type="component" value="Unassembled WGS sequence"/>
</dbReference>
<dbReference type="Pfam" id="PF01008">
    <property type="entry name" value="IF-2B"/>
    <property type="match status" value="1"/>
</dbReference>
<dbReference type="AlphaFoldDB" id="A0A9P8VWZ2"/>
<sequence length="502" mass="55440">MPPPLKRRAVAGSFIFKFPDDDLTKTPKVALFRRSGKVRTYQHKYAAVSGSVEASDASPLATAWRELQEETTLTATSLRLFRQGKPYSFVDESIGREWTINPFGFVLKSQNEGGRGEAGIQIDWEHEGYDWFDPREVNESDEFGGVPRILESLRRVWFEIDLGEEAGRILSQGLTTLQQDHESGAHQLAAKALGIFVDTIKKLDMESPELWWKNARFAAWHLWKNGRESMGASILSVALSSLAIIEKALPLSDKRSLRESMDDIVEALEQYARQRESASTQVGAHVVSFLNTHYSEAKTLRVLTLSSSSTIRRSITQALQSVRPALDIRVLESRPLFEGANMAGEMATFAHSNGIKATVTVFTDASVGAAAQDVDVVLLGADVIDKQGNVSNKTGSLPAALVAKYVSPGVKVLVVSQREKVLPFDDDDGPPGEEDDAQEIVQSWGQLRGTGSAVDVKNVYLEWVSSDLIDFYVTEVGALRTEEMRKWAGEVDGRADRFFTGL</sequence>
<dbReference type="Pfam" id="PF00293">
    <property type="entry name" value="NUDIX"/>
    <property type="match status" value="1"/>
</dbReference>
<dbReference type="Gene3D" id="3.40.50.10470">
    <property type="entry name" value="Translation initiation factor eif-2b, domain 2"/>
    <property type="match status" value="1"/>
</dbReference>
<dbReference type="PROSITE" id="PS51462">
    <property type="entry name" value="NUDIX"/>
    <property type="match status" value="1"/>
</dbReference>
<dbReference type="CDD" id="cd18872">
    <property type="entry name" value="NUDIX_eIF-2B"/>
    <property type="match status" value="1"/>
</dbReference>
<name>A0A9P8VWZ2_9HYPO</name>
<evidence type="ECO:0000256" key="2">
    <source>
        <dbReference type="RuleBase" id="RU003814"/>
    </source>
</evidence>
<comment type="similarity">
    <text evidence="1 2">Belongs to the eIF-2B alpha/beta/delta subunits family.</text>
</comment>
<gene>
    <name evidence="5" type="ORF">B0T10DRAFT_565725</name>
</gene>
<proteinExistence type="inferred from homology"/>
<dbReference type="OrthoDB" id="206213at2759"/>
<organism evidence="5 6">
    <name type="scientific">Thelonectria olida</name>
    <dbReference type="NCBI Taxonomy" id="1576542"/>
    <lineage>
        <taxon>Eukaryota</taxon>
        <taxon>Fungi</taxon>
        <taxon>Dikarya</taxon>
        <taxon>Ascomycota</taxon>
        <taxon>Pezizomycotina</taxon>
        <taxon>Sordariomycetes</taxon>
        <taxon>Hypocreomycetidae</taxon>
        <taxon>Hypocreales</taxon>
        <taxon>Nectriaceae</taxon>
        <taxon>Thelonectria</taxon>
    </lineage>
</organism>
<reference evidence="5 6" key="1">
    <citation type="journal article" date="2021" name="Nat. Commun.">
        <title>Genetic determinants of endophytism in the Arabidopsis root mycobiome.</title>
        <authorList>
            <person name="Mesny F."/>
            <person name="Miyauchi S."/>
            <person name="Thiergart T."/>
            <person name="Pickel B."/>
            <person name="Atanasova L."/>
            <person name="Karlsson M."/>
            <person name="Huettel B."/>
            <person name="Barry K.W."/>
            <person name="Haridas S."/>
            <person name="Chen C."/>
            <person name="Bauer D."/>
            <person name="Andreopoulos W."/>
            <person name="Pangilinan J."/>
            <person name="LaButti K."/>
            <person name="Riley R."/>
            <person name="Lipzen A."/>
            <person name="Clum A."/>
            <person name="Drula E."/>
            <person name="Henrissat B."/>
            <person name="Kohler A."/>
            <person name="Grigoriev I.V."/>
            <person name="Martin F.M."/>
            <person name="Hacquard S."/>
        </authorList>
    </citation>
    <scope>NUCLEOTIDE SEQUENCE [LARGE SCALE GENOMIC DNA]</scope>
    <source>
        <strain evidence="5 6">MPI-CAGE-CH-0241</strain>
    </source>
</reference>
<dbReference type="InterPro" id="IPR000649">
    <property type="entry name" value="IF-2B-related"/>
</dbReference>
<dbReference type="InterPro" id="IPR015797">
    <property type="entry name" value="NUDIX_hydrolase-like_dom_sf"/>
</dbReference>
<accession>A0A9P8VWZ2</accession>
<dbReference type="SUPFAM" id="SSF100950">
    <property type="entry name" value="NagB/RpiA/CoA transferase-like"/>
    <property type="match status" value="1"/>
</dbReference>
<protein>
    <recommendedName>
        <fullName evidence="4">Nudix hydrolase domain-containing protein</fullName>
    </recommendedName>
</protein>
<dbReference type="GO" id="GO:0019509">
    <property type="term" value="P:L-methionine salvage from methylthioadenosine"/>
    <property type="evidence" value="ECO:0007669"/>
    <property type="project" value="TreeGrafter"/>
</dbReference>
<dbReference type="InterPro" id="IPR042529">
    <property type="entry name" value="IF_2B-like_C"/>
</dbReference>